<comment type="caution">
    <text evidence="2">The sequence shown here is derived from an EMBL/GenBank/DDBJ whole genome shotgun (WGS) entry which is preliminary data.</text>
</comment>
<proteinExistence type="predicted"/>
<evidence type="ECO:0000313" key="3">
    <source>
        <dbReference type="Proteomes" id="UP000011747"/>
    </source>
</evidence>
<gene>
    <name evidence="2" type="ORF">HMPREF1015_01408</name>
</gene>
<dbReference type="Pfam" id="PF00557">
    <property type="entry name" value="Peptidase_M24"/>
    <property type="match status" value="1"/>
</dbReference>
<feature type="domain" description="Peptidase M24" evidence="1">
    <location>
        <begin position="30"/>
        <end position="101"/>
    </location>
</feature>
<reference evidence="2 3" key="1">
    <citation type="submission" date="2011-09" db="EMBL/GenBank/DDBJ databases">
        <title>The Genome Sequence of Bacillus smithii 7_3_47FAA.</title>
        <authorList>
            <consortium name="The Broad Institute Genome Sequencing Platform"/>
            <person name="Earl A."/>
            <person name="Ward D."/>
            <person name="Feldgarden M."/>
            <person name="Gevers D."/>
            <person name="Daigneault M."/>
            <person name="Strauss J."/>
            <person name="Allen-Vercoe E."/>
            <person name="Young S.K."/>
            <person name="Zeng Q."/>
            <person name="Gargeya S."/>
            <person name="Fitzgerald M."/>
            <person name="Haas B."/>
            <person name="Abouelleil A."/>
            <person name="Alvarado L."/>
            <person name="Arachchi H.M."/>
            <person name="Berlin A."/>
            <person name="Brown A."/>
            <person name="Chapman S.B."/>
            <person name="Chen Z."/>
            <person name="Dunbar C."/>
            <person name="Freedman E."/>
            <person name="Gearin G."/>
            <person name="Goldberg J."/>
            <person name="Griggs A."/>
            <person name="Gujja S."/>
            <person name="Heiman D."/>
            <person name="Howarth C."/>
            <person name="Larson L."/>
            <person name="Lui A."/>
            <person name="MacDonald P.J.P."/>
            <person name="Montmayeur A."/>
            <person name="Murphy C."/>
            <person name="Neiman D."/>
            <person name="Pearson M."/>
            <person name="Priest M."/>
            <person name="Roberts A."/>
            <person name="Saif S."/>
            <person name="Shea T."/>
            <person name="Shenoy N."/>
            <person name="Sisk P."/>
            <person name="Stolte C."/>
            <person name="Sykes S."/>
            <person name="Wortman J."/>
            <person name="Nusbaum C."/>
            <person name="Birren B."/>
        </authorList>
    </citation>
    <scope>NUCLEOTIDE SEQUENCE [LARGE SCALE GENOMIC DNA]</scope>
    <source>
        <strain evidence="2 3">7_3_47FAA</strain>
    </source>
</reference>
<dbReference type="Proteomes" id="UP000011747">
    <property type="component" value="Unassembled WGS sequence"/>
</dbReference>
<evidence type="ECO:0000313" key="2">
    <source>
        <dbReference type="EMBL" id="EHL79205.1"/>
    </source>
</evidence>
<dbReference type="EMBL" id="ACWF01000027">
    <property type="protein sequence ID" value="EHL79205.1"/>
    <property type="molecule type" value="Genomic_DNA"/>
</dbReference>
<dbReference type="SUPFAM" id="SSF55920">
    <property type="entry name" value="Creatinase/aminopeptidase"/>
    <property type="match status" value="1"/>
</dbReference>
<dbReference type="AlphaFoldDB" id="G9QI44"/>
<sequence>MFNTSIASQGAIAALPMIKIGRHAVGGQRRQKSEIKLQPGDLIWFDCDVVCNGYWADNARVFSYKYMKPEYDKFNALYKGQLVAINEVKIGMKGKDVFKLTMSAGLKKFP</sequence>
<keyword evidence="3" id="KW-1185">Reference proteome</keyword>
<dbReference type="PATRIC" id="fig|665952.3.peg.619"/>
<accession>G9QI44</accession>
<organism evidence="2 3">
    <name type="scientific">Bacillus smithii 7_3_47FAA</name>
    <dbReference type="NCBI Taxonomy" id="665952"/>
    <lineage>
        <taxon>Bacteria</taxon>
        <taxon>Bacillati</taxon>
        <taxon>Bacillota</taxon>
        <taxon>Bacilli</taxon>
        <taxon>Bacillales</taxon>
        <taxon>Bacillaceae</taxon>
        <taxon>Bacillus</taxon>
    </lineage>
</organism>
<dbReference type="InterPro" id="IPR000994">
    <property type="entry name" value="Pept_M24"/>
</dbReference>
<dbReference type="HOGENOM" id="CLU_2165931_0_0_9"/>
<evidence type="ECO:0000259" key="1">
    <source>
        <dbReference type="Pfam" id="PF00557"/>
    </source>
</evidence>
<name>G9QI44_9BACI</name>
<dbReference type="Gene3D" id="3.90.230.10">
    <property type="entry name" value="Creatinase/methionine aminopeptidase superfamily"/>
    <property type="match status" value="1"/>
</dbReference>
<dbReference type="InterPro" id="IPR036005">
    <property type="entry name" value="Creatinase/aminopeptidase-like"/>
</dbReference>
<protein>
    <recommendedName>
        <fullName evidence="1">Peptidase M24 domain-containing protein</fullName>
    </recommendedName>
</protein>